<keyword evidence="1" id="KW-0472">Membrane</keyword>
<evidence type="ECO:0000313" key="3">
    <source>
        <dbReference type="Proteomes" id="UP001495147"/>
    </source>
</evidence>
<proteinExistence type="predicted"/>
<feature type="transmembrane region" description="Helical" evidence="1">
    <location>
        <begin position="127"/>
        <end position="148"/>
    </location>
</feature>
<dbReference type="Proteomes" id="UP001495147">
    <property type="component" value="Unassembled WGS sequence"/>
</dbReference>
<accession>A0ABV0G031</accession>
<feature type="transmembrane region" description="Helical" evidence="1">
    <location>
        <begin position="154"/>
        <end position="174"/>
    </location>
</feature>
<feature type="transmembrane region" description="Helical" evidence="1">
    <location>
        <begin position="35"/>
        <end position="55"/>
    </location>
</feature>
<name>A0ABV0G031_9BURK</name>
<feature type="transmembrane region" description="Helical" evidence="1">
    <location>
        <begin position="61"/>
        <end position="81"/>
    </location>
</feature>
<keyword evidence="1" id="KW-0812">Transmembrane</keyword>
<sequence length="226" mass="26979">MRTDKPELPDRGPKFGSNEYRASFRESVRRRPSGTVYVLAVFLLLLSILGFIVWRIEAFDIWFWISLPAYFLVANGIEYWLHRYPMHHRMRLMPVVYEHVTIHHNFYADEHFYFEQPEDYYAAILPYYIFVGLSLVIALIAGVVGFVFGADRGWQFALVAYSYYLLYEALHFSYHTRAGGLLKRIPFVDYLSRGHLYHHRIGLMSRYNFNITFPIFDKIFRTQYKE</sequence>
<evidence type="ECO:0000313" key="2">
    <source>
        <dbReference type="EMBL" id="MEO3691083.1"/>
    </source>
</evidence>
<keyword evidence="3" id="KW-1185">Reference proteome</keyword>
<evidence type="ECO:0000256" key="1">
    <source>
        <dbReference type="SAM" id="Phobius"/>
    </source>
</evidence>
<keyword evidence="1" id="KW-1133">Transmembrane helix</keyword>
<protein>
    <recommendedName>
        <fullName evidence="4">Fatty acid hydroxylase domain-containing protein</fullName>
    </recommendedName>
</protein>
<comment type="caution">
    <text evidence="2">The sequence shown here is derived from an EMBL/GenBank/DDBJ whole genome shotgun (WGS) entry which is preliminary data.</text>
</comment>
<dbReference type="RefSeq" id="WP_347703926.1">
    <property type="nucleotide sequence ID" value="NZ_JBDPZD010000002.1"/>
</dbReference>
<reference evidence="2 3" key="1">
    <citation type="submission" date="2024-05" db="EMBL/GenBank/DDBJ databases">
        <title>Roseateles sp. DJS-2-20 16S ribosomal RNA gene Genome sequencing and assembly.</title>
        <authorList>
            <person name="Woo H."/>
        </authorList>
    </citation>
    <scope>NUCLEOTIDE SEQUENCE [LARGE SCALE GENOMIC DNA]</scope>
    <source>
        <strain evidence="2 3">DJS-2-20</strain>
    </source>
</reference>
<organism evidence="2 3">
    <name type="scientific">Roseateles paludis</name>
    <dbReference type="NCBI Taxonomy" id="3145238"/>
    <lineage>
        <taxon>Bacteria</taxon>
        <taxon>Pseudomonadati</taxon>
        <taxon>Pseudomonadota</taxon>
        <taxon>Betaproteobacteria</taxon>
        <taxon>Burkholderiales</taxon>
        <taxon>Sphaerotilaceae</taxon>
        <taxon>Roseateles</taxon>
    </lineage>
</organism>
<dbReference type="EMBL" id="JBDPZD010000002">
    <property type="protein sequence ID" value="MEO3691083.1"/>
    <property type="molecule type" value="Genomic_DNA"/>
</dbReference>
<gene>
    <name evidence="2" type="ORF">ABDJ85_06340</name>
</gene>
<evidence type="ECO:0008006" key="4">
    <source>
        <dbReference type="Google" id="ProtNLM"/>
    </source>
</evidence>